<dbReference type="RefSeq" id="WP_129610530.1">
    <property type="nucleotide sequence ID" value="NZ_UWOC01000170.1"/>
</dbReference>
<dbReference type="AlphaFoldDB" id="A0A3S4CID3"/>
<dbReference type="SUPFAM" id="SSF53850">
    <property type="entry name" value="Periplasmic binding protein-like II"/>
    <property type="match status" value="1"/>
</dbReference>
<proteinExistence type="inferred from homology"/>
<organism evidence="3 4">
    <name type="scientific">Rhodoplanes serenus</name>
    <dbReference type="NCBI Taxonomy" id="200615"/>
    <lineage>
        <taxon>Bacteria</taxon>
        <taxon>Pseudomonadati</taxon>
        <taxon>Pseudomonadota</taxon>
        <taxon>Alphaproteobacteria</taxon>
        <taxon>Hyphomicrobiales</taxon>
        <taxon>Nitrobacteraceae</taxon>
        <taxon>Rhodoplanes</taxon>
    </lineage>
</organism>
<dbReference type="PROSITE" id="PS51318">
    <property type="entry name" value="TAT"/>
    <property type="match status" value="1"/>
</dbReference>
<name>A0A3S4CID3_9BRAD</name>
<dbReference type="InterPro" id="IPR005064">
    <property type="entry name" value="BUG"/>
</dbReference>
<dbReference type="OrthoDB" id="8443386at2"/>
<dbReference type="Gene3D" id="3.40.190.150">
    <property type="entry name" value="Bordetella uptake gene, domain 1"/>
    <property type="match status" value="1"/>
</dbReference>
<dbReference type="Pfam" id="PF03401">
    <property type="entry name" value="TctC"/>
    <property type="match status" value="1"/>
</dbReference>
<feature type="chain" id="PRO_5018702362" description="ABC transporter substrate-binding protein" evidence="2">
    <location>
        <begin position="28"/>
        <end position="337"/>
    </location>
</feature>
<dbReference type="PIRSF" id="PIRSF017082">
    <property type="entry name" value="YflP"/>
    <property type="match status" value="1"/>
</dbReference>
<dbReference type="PANTHER" id="PTHR42928:SF5">
    <property type="entry name" value="BLR1237 PROTEIN"/>
    <property type="match status" value="1"/>
</dbReference>
<evidence type="ECO:0000313" key="4">
    <source>
        <dbReference type="Proteomes" id="UP000289200"/>
    </source>
</evidence>
<dbReference type="InterPro" id="IPR006311">
    <property type="entry name" value="TAT_signal"/>
</dbReference>
<accession>A0A3S4CID3</accession>
<protein>
    <recommendedName>
        <fullName evidence="5">ABC transporter substrate-binding protein</fullName>
    </recommendedName>
</protein>
<feature type="signal peptide" evidence="2">
    <location>
        <begin position="1"/>
        <end position="27"/>
    </location>
</feature>
<dbReference type="Proteomes" id="UP000289200">
    <property type="component" value="Unassembled WGS sequence"/>
</dbReference>
<comment type="caution">
    <text evidence="3">The sequence shown here is derived from an EMBL/GenBank/DDBJ whole genome shotgun (WGS) entry which is preliminary data.</text>
</comment>
<gene>
    <name evidence="3" type="ORF">RHODGE_RHODGE_03622</name>
</gene>
<comment type="similarity">
    <text evidence="1">Belongs to the UPF0065 (bug) family.</text>
</comment>
<dbReference type="Gene3D" id="3.40.190.10">
    <property type="entry name" value="Periplasmic binding protein-like II"/>
    <property type="match status" value="1"/>
</dbReference>
<sequence>MPTRSSTRRRLLVRALLSLAAALPLVAALPFSVTRAEDPWPTRPVTMIVPFAAGGSTDVIGRIVAEGLRVELGQPVLVDNRGGAGGTIGTAAIVKAGPDGYIIGMGTASTLAINPAAYKSLGYDVLTGLVPVTNIAAVPNIMSINADVPAADMAAFIRLAKEQAGKMSYASAGIGSVSHLMGEQFKLATGVDIVHVPYRGIGPALNDAVAGQVQVLFDNLPSTLPMVQAGKLKALAVSGPNRVPALPDVPTFTELGLDDLGWMAFFGLVVPEKTPPAVVARLHAAAVKALAQDEVKSRLVAQQAVVIGNRPEEFAAEIRRDLDRMRRAVAAAKIELN</sequence>
<reference evidence="4" key="1">
    <citation type="submission" date="2018-10" db="EMBL/GenBank/DDBJ databases">
        <authorList>
            <person name="Peiro R."/>
            <person name="Begona"/>
            <person name="Cbmso G."/>
            <person name="Lopez M."/>
            <person name="Gonzalez S."/>
            <person name="Sacristan E."/>
            <person name="Castillo E."/>
        </authorList>
    </citation>
    <scope>NUCLEOTIDE SEQUENCE [LARGE SCALE GENOMIC DNA]</scope>
</reference>
<dbReference type="EMBL" id="UWOC01000170">
    <property type="protein sequence ID" value="VCU09965.1"/>
    <property type="molecule type" value="Genomic_DNA"/>
</dbReference>
<evidence type="ECO:0000313" key="3">
    <source>
        <dbReference type="EMBL" id="VCU09965.1"/>
    </source>
</evidence>
<keyword evidence="4" id="KW-1185">Reference proteome</keyword>
<evidence type="ECO:0008006" key="5">
    <source>
        <dbReference type="Google" id="ProtNLM"/>
    </source>
</evidence>
<keyword evidence="2" id="KW-0732">Signal</keyword>
<dbReference type="InterPro" id="IPR042100">
    <property type="entry name" value="Bug_dom1"/>
</dbReference>
<evidence type="ECO:0000256" key="2">
    <source>
        <dbReference type="SAM" id="SignalP"/>
    </source>
</evidence>
<evidence type="ECO:0000256" key="1">
    <source>
        <dbReference type="ARBA" id="ARBA00006987"/>
    </source>
</evidence>
<dbReference type="PANTHER" id="PTHR42928">
    <property type="entry name" value="TRICARBOXYLATE-BINDING PROTEIN"/>
    <property type="match status" value="1"/>
</dbReference>